<evidence type="ECO:0000256" key="1">
    <source>
        <dbReference type="SAM" id="MobiDB-lite"/>
    </source>
</evidence>
<organism evidence="2 3">
    <name type="scientific">Leucobacter muris</name>
    <dbReference type="NCBI Taxonomy" id="1935379"/>
    <lineage>
        <taxon>Bacteria</taxon>
        <taxon>Bacillati</taxon>
        <taxon>Actinomycetota</taxon>
        <taxon>Actinomycetes</taxon>
        <taxon>Micrococcales</taxon>
        <taxon>Microbacteriaceae</taxon>
        <taxon>Leucobacter</taxon>
    </lineage>
</organism>
<dbReference type="EMBL" id="CP035037">
    <property type="protein sequence ID" value="QAB17482.1"/>
    <property type="molecule type" value="Genomic_DNA"/>
</dbReference>
<keyword evidence="3" id="KW-1185">Reference proteome</keyword>
<name>A0ABX5QEI8_9MICO</name>
<sequence length="114" mass="12462">MALVKRKISEYITRYPYQGGGEDSQGNEIEGFGPGQQLGIYAFDPGGRSESSEPGRDAVVTEPTIYLPPGSPFAPHDECVVRGKRYAVEGEPADWVHPTRGPKCDVIRLRRADG</sequence>
<evidence type="ECO:0008006" key="4">
    <source>
        <dbReference type="Google" id="ProtNLM"/>
    </source>
</evidence>
<dbReference type="Proteomes" id="UP000285768">
    <property type="component" value="Chromosome"/>
</dbReference>
<evidence type="ECO:0000313" key="3">
    <source>
        <dbReference type="Proteomes" id="UP000285768"/>
    </source>
</evidence>
<proteinExistence type="predicted"/>
<gene>
    <name evidence="2" type="ORF">Leucomu_05700</name>
</gene>
<accession>A0ABX5QEI8</accession>
<protein>
    <recommendedName>
        <fullName evidence="4">Head-to-tail stopper</fullName>
    </recommendedName>
</protein>
<feature type="region of interest" description="Disordered" evidence="1">
    <location>
        <begin position="16"/>
        <end position="57"/>
    </location>
</feature>
<evidence type="ECO:0000313" key="2">
    <source>
        <dbReference type="EMBL" id="QAB17482.1"/>
    </source>
</evidence>
<dbReference type="RefSeq" id="WP_128386614.1">
    <property type="nucleotide sequence ID" value="NZ_CP035037.1"/>
</dbReference>
<reference evidence="2 3" key="1">
    <citation type="submission" date="2019-01" db="EMBL/GenBank/DDBJ databases">
        <title>Leucobacter muris sp. nov. isolated from the nose of a laboratory mouse.</title>
        <authorList>
            <person name="Benga L."/>
            <person name="Sproeer C."/>
            <person name="Schumann P."/>
            <person name="Verbarg S."/>
            <person name="Bunk B."/>
            <person name="Engelhardt E."/>
            <person name="Benten P.M."/>
            <person name="Sager M."/>
        </authorList>
    </citation>
    <scope>NUCLEOTIDE SEQUENCE [LARGE SCALE GENOMIC DNA]</scope>
    <source>
        <strain evidence="2 3">DSM 101948</strain>
    </source>
</reference>